<keyword evidence="3" id="KW-1185">Reference proteome</keyword>
<feature type="transmembrane region" description="Helical" evidence="1">
    <location>
        <begin position="15"/>
        <end position="38"/>
    </location>
</feature>
<reference evidence="2" key="1">
    <citation type="submission" date="2022-05" db="EMBL/GenBank/DDBJ databases">
        <title>The Musa troglodytarum L. genome provides insights into the mechanism of non-climacteric behaviour and enrichment of carotenoids.</title>
        <authorList>
            <person name="Wang J."/>
        </authorList>
    </citation>
    <scope>NUCLEOTIDE SEQUENCE</scope>
    <source>
        <tissue evidence="2">Leaf</tissue>
    </source>
</reference>
<keyword evidence="1" id="KW-0472">Membrane</keyword>
<accession>A0A9E7HJR7</accession>
<proteinExistence type="predicted"/>
<evidence type="ECO:0000313" key="3">
    <source>
        <dbReference type="Proteomes" id="UP001055439"/>
    </source>
</evidence>
<gene>
    <name evidence="2" type="ORF">MUK42_35525</name>
</gene>
<dbReference type="AlphaFoldDB" id="A0A9E7HJR7"/>
<name>A0A9E7HJR7_9LILI</name>
<organism evidence="2 3">
    <name type="scientific">Musa troglodytarum</name>
    <name type="common">fe'i banana</name>
    <dbReference type="NCBI Taxonomy" id="320322"/>
    <lineage>
        <taxon>Eukaryota</taxon>
        <taxon>Viridiplantae</taxon>
        <taxon>Streptophyta</taxon>
        <taxon>Embryophyta</taxon>
        <taxon>Tracheophyta</taxon>
        <taxon>Spermatophyta</taxon>
        <taxon>Magnoliopsida</taxon>
        <taxon>Liliopsida</taxon>
        <taxon>Zingiberales</taxon>
        <taxon>Musaceae</taxon>
        <taxon>Musa</taxon>
    </lineage>
</organism>
<keyword evidence="1" id="KW-1133">Transmembrane helix</keyword>
<sequence length="128" mass="14148">MKPGIAGTLPAADQLLRLLALSISELTLLLLLSICGWYTPNELELEKEDDKEEEQEEVVDEDEGLVVALQLMAPEKDFLWIKSSSSSFSLSVLLRLAALDRAGLIGAPGSDEQRLEIRSRSLQLQAQR</sequence>
<evidence type="ECO:0000313" key="2">
    <source>
        <dbReference type="EMBL" id="URE35819.1"/>
    </source>
</evidence>
<evidence type="ECO:0000256" key="1">
    <source>
        <dbReference type="SAM" id="Phobius"/>
    </source>
</evidence>
<keyword evidence="1" id="KW-0812">Transmembrane</keyword>
<dbReference type="Proteomes" id="UP001055439">
    <property type="component" value="Chromosome 8"/>
</dbReference>
<protein>
    <submittedName>
        <fullName evidence="2">Uncharacterized protein</fullName>
    </submittedName>
</protein>
<dbReference type="EMBL" id="CP097510">
    <property type="protein sequence ID" value="URE35819.1"/>
    <property type="molecule type" value="Genomic_DNA"/>
</dbReference>